<comment type="caution">
    <text evidence="1">The sequence shown here is derived from an EMBL/GenBank/DDBJ whole genome shotgun (WGS) entry which is preliminary data.</text>
</comment>
<evidence type="ECO:0000313" key="2">
    <source>
        <dbReference type="Proteomes" id="UP000550260"/>
    </source>
</evidence>
<proteinExistence type="predicted"/>
<gene>
    <name evidence="1" type="ORF">H5411_44235</name>
</gene>
<organism evidence="1 2">
    <name type="scientific">Amycolatopsis echigonensis</name>
    <dbReference type="NCBI Taxonomy" id="2576905"/>
    <lineage>
        <taxon>Bacteria</taxon>
        <taxon>Bacillati</taxon>
        <taxon>Actinomycetota</taxon>
        <taxon>Actinomycetes</taxon>
        <taxon>Pseudonocardiales</taxon>
        <taxon>Pseudonocardiaceae</taxon>
        <taxon>Amycolatopsis</taxon>
    </lineage>
</organism>
<accession>A0A8E1W910</accession>
<dbReference type="AlphaFoldDB" id="A0A8E1W910"/>
<dbReference type="Proteomes" id="UP000550260">
    <property type="component" value="Unassembled WGS sequence"/>
</dbReference>
<reference evidence="1 2" key="1">
    <citation type="submission" date="2020-08" db="EMBL/GenBank/DDBJ databases">
        <title>Amycolatopsis echigonensis JCM 21831.</title>
        <authorList>
            <person name="Tedsree N."/>
            <person name="Kuncharoen N."/>
            <person name="Likhitwitayawuid K."/>
            <person name="Tanasupawat S."/>
        </authorList>
    </citation>
    <scope>NUCLEOTIDE SEQUENCE [LARGE SCALE GENOMIC DNA]</scope>
    <source>
        <strain evidence="1 2">JCM 21831</strain>
    </source>
</reference>
<name>A0A8E1W910_9PSEU</name>
<dbReference type="EMBL" id="JACJHR010000143">
    <property type="protein sequence ID" value="MBB2506106.1"/>
    <property type="molecule type" value="Genomic_DNA"/>
</dbReference>
<protein>
    <submittedName>
        <fullName evidence="1">Uncharacterized protein</fullName>
    </submittedName>
</protein>
<dbReference type="RefSeq" id="WP_143271448.1">
    <property type="nucleotide sequence ID" value="NZ_JACJHR010000143.1"/>
</dbReference>
<sequence>MTAGVGQRRSGFLEGRAVEQLGIQRRCPAEHMRIGRGGELVVIVFHGYGEAFVVEFGEYANGGAKVVAFQRVQPNPQRDRLVSRISCLASIADSPRGVAAIATGTRPTRLVVSP</sequence>
<evidence type="ECO:0000313" key="1">
    <source>
        <dbReference type="EMBL" id="MBB2506106.1"/>
    </source>
</evidence>